<reference evidence="1" key="1">
    <citation type="submission" date="2017-05" db="EMBL/GenBank/DDBJ databases">
        <authorList>
            <person name="Varghese N."/>
            <person name="Submissions S."/>
        </authorList>
    </citation>
    <scope>NUCLEOTIDE SEQUENCE</scope>
    <source>
        <strain evidence="1">DSM 45262</strain>
    </source>
</reference>
<protein>
    <submittedName>
        <fullName evidence="1">Uncharacterized protein</fullName>
    </submittedName>
</protein>
<evidence type="ECO:0000313" key="2">
    <source>
        <dbReference type="Proteomes" id="UP001157946"/>
    </source>
</evidence>
<dbReference type="EMBL" id="FXTU01000007">
    <property type="protein sequence ID" value="SMP30083.1"/>
    <property type="molecule type" value="Genomic_DNA"/>
</dbReference>
<name>A0AA45WR71_9BACL</name>
<organism evidence="1 2">
    <name type="scientific">Laceyella tengchongensis</name>
    <dbReference type="NCBI Taxonomy" id="574699"/>
    <lineage>
        <taxon>Bacteria</taxon>
        <taxon>Bacillati</taxon>
        <taxon>Bacillota</taxon>
        <taxon>Bacilli</taxon>
        <taxon>Bacillales</taxon>
        <taxon>Thermoactinomycetaceae</taxon>
        <taxon>Laceyella</taxon>
    </lineage>
</organism>
<dbReference type="RefSeq" id="WP_123827397.1">
    <property type="nucleotide sequence ID" value="NZ_FXTU01000007.1"/>
</dbReference>
<sequence length="144" mass="17341">MVGEIIHIDSLRIKKEAALRQDALDAFPWDEMERVKANLIKPMVKYWPSSRKWLLLELCYRLAYEAFVCGMKEAKWRRRSPRTFKEALDVFAPRHQAHCQQLMEQLTKEFHVFEWLDEWSAESVFMLLAELSKNWFMKGYAQKR</sequence>
<dbReference type="AlphaFoldDB" id="A0AA45WR71"/>
<accession>A0AA45WR71</accession>
<evidence type="ECO:0000313" key="1">
    <source>
        <dbReference type="EMBL" id="SMP30083.1"/>
    </source>
</evidence>
<gene>
    <name evidence="1" type="ORF">SAMN06265361_1079</name>
</gene>
<keyword evidence="2" id="KW-1185">Reference proteome</keyword>
<proteinExistence type="predicted"/>
<dbReference type="Proteomes" id="UP001157946">
    <property type="component" value="Unassembled WGS sequence"/>
</dbReference>
<comment type="caution">
    <text evidence="1">The sequence shown here is derived from an EMBL/GenBank/DDBJ whole genome shotgun (WGS) entry which is preliminary data.</text>
</comment>